<accession>A0A1Y2ESX6</accession>
<gene>
    <name evidence="1" type="ORF">LY90DRAFT_502471</name>
</gene>
<sequence>MNKRDIALEAYNKNKLKINNSEVVIELNINDLYISSSLIRKLINDNKFEVLDIIFNNLNFYDNEFIKWLLYQYKNKISVSSKELNQKISDKKYKIPKSNCNRSKQEATSTIS</sequence>
<proteinExistence type="predicted"/>
<evidence type="ECO:0000313" key="1">
    <source>
        <dbReference type="EMBL" id="ORY74671.1"/>
    </source>
</evidence>
<name>A0A1Y2ESX6_9FUNG</name>
<organism evidence="1 2">
    <name type="scientific">Neocallimastix californiae</name>
    <dbReference type="NCBI Taxonomy" id="1754190"/>
    <lineage>
        <taxon>Eukaryota</taxon>
        <taxon>Fungi</taxon>
        <taxon>Fungi incertae sedis</taxon>
        <taxon>Chytridiomycota</taxon>
        <taxon>Chytridiomycota incertae sedis</taxon>
        <taxon>Neocallimastigomycetes</taxon>
        <taxon>Neocallimastigales</taxon>
        <taxon>Neocallimastigaceae</taxon>
        <taxon>Neocallimastix</taxon>
    </lineage>
</organism>
<dbReference type="EMBL" id="MCOG01000028">
    <property type="protein sequence ID" value="ORY74671.1"/>
    <property type="molecule type" value="Genomic_DNA"/>
</dbReference>
<reference evidence="1 2" key="1">
    <citation type="submission" date="2016-08" db="EMBL/GenBank/DDBJ databases">
        <title>A Parts List for Fungal Cellulosomes Revealed by Comparative Genomics.</title>
        <authorList>
            <consortium name="DOE Joint Genome Institute"/>
            <person name="Haitjema C.H."/>
            <person name="Gilmore S.P."/>
            <person name="Henske J.K."/>
            <person name="Solomon K.V."/>
            <person name="De Groot R."/>
            <person name="Kuo A."/>
            <person name="Mondo S.J."/>
            <person name="Salamov A.A."/>
            <person name="Labutti K."/>
            <person name="Zhao Z."/>
            <person name="Chiniquy J."/>
            <person name="Barry K."/>
            <person name="Brewer H.M."/>
            <person name="Purvine S.O."/>
            <person name="Wright A.T."/>
            <person name="Boxma B."/>
            <person name="Van Alen T."/>
            <person name="Hackstein J.H."/>
            <person name="Baker S.E."/>
            <person name="Grigoriev I.V."/>
            <person name="O'Malley M.A."/>
        </authorList>
    </citation>
    <scope>NUCLEOTIDE SEQUENCE [LARGE SCALE GENOMIC DNA]</scope>
    <source>
        <strain evidence="1 2">G1</strain>
    </source>
</reference>
<evidence type="ECO:0000313" key="2">
    <source>
        <dbReference type="Proteomes" id="UP000193920"/>
    </source>
</evidence>
<dbReference type="Proteomes" id="UP000193920">
    <property type="component" value="Unassembled WGS sequence"/>
</dbReference>
<comment type="caution">
    <text evidence="1">The sequence shown here is derived from an EMBL/GenBank/DDBJ whole genome shotgun (WGS) entry which is preliminary data.</text>
</comment>
<protein>
    <submittedName>
        <fullName evidence="1">Uncharacterized protein</fullName>
    </submittedName>
</protein>
<keyword evidence="2" id="KW-1185">Reference proteome</keyword>
<dbReference type="AlphaFoldDB" id="A0A1Y2ESX6"/>